<dbReference type="SUPFAM" id="SSF50729">
    <property type="entry name" value="PH domain-like"/>
    <property type="match status" value="1"/>
</dbReference>
<evidence type="ECO:0000256" key="4">
    <source>
        <dbReference type="ARBA" id="ARBA00023054"/>
    </source>
</evidence>
<dbReference type="Gene3D" id="3.30.70.3490">
    <property type="match status" value="1"/>
</dbReference>
<evidence type="ECO:0000256" key="7">
    <source>
        <dbReference type="SAM" id="MobiDB-lite"/>
    </source>
</evidence>
<keyword evidence="6" id="KW-0446">Lipid-binding</keyword>
<dbReference type="Pfam" id="PF01237">
    <property type="entry name" value="Oxysterol_BP"/>
    <property type="match status" value="1"/>
</dbReference>
<dbReference type="EMBL" id="LFYR01000607">
    <property type="protein sequence ID" value="KMZ73012.1"/>
    <property type="molecule type" value="Genomic_DNA"/>
</dbReference>
<comment type="similarity">
    <text evidence="2">Belongs to the OSBP family.</text>
</comment>
<dbReference type="PANTHER" id="PTHR10972">
    <property type="entry name" value="OXYSTEROL-BINDING PROTEIN-RELATED"/>
    <property type="match status" value="1"/>
</dbReference>
<evidence type="ECO:0000256" key="5">
    <source>
        <dbReference type="ARBA" id="ARBA00023055"/>
    </source>
</evidence>
<accession>A0A0K9PXP6</accession>
<evidence type="ECO:0000256" key="6">
    <source>
        <dbReference type="ARBA" id="ARBA00023121"/>
    </source>
</evidence>
<reference evidence="10" key="1">
    <citation type="journal article" date="2016" name="Nature">
        <title>The genome of the seagrass Zostera marina reveals angiosperm adaptation to the sea.</title>
        <authorList>
            <person name="Olsen J.L."/>
            <person name="Rouze P."/>
            <person name="Verhelst B."/>
            <person name="Lin Y.-C."/>
            <person name="Bayer T."/>
            <person name="Collen J."/>
            <person name="Dattolo E."/>
            <person name="De Paoli E."/>
            <person name="Dittami S."/>
            <person name="Maumus F."/>
            <person name="Michel G."/>
            <person name="Kersting A."/>
            <person name="Lauritano C."/>
            <person name="Lohaus R."/>
            <person name="Toepel M."/>
            <person name="Tonon T."/>
            <person name="Vanneste K."/>
            <person name="Amirebrahimi M."/>
            <person name="Brakel J."/>
            <person name="Bostroem C."/>
            <person name="Chovatia M."/>
            <person name="Grimwood J."/>
            <person name="Jenkins J.W."/>
            <person name="Jueterbock A."/>
            <person name="Mraz A."/>
            <person name="Stam W.T."/>
            <person name="Tice H."/>
            <person name="Bornberg-Bauer E."/>
            <person name="Green P.J."/>
            <person name="Pearson G.A."/>
            <person name="Procaccini G."/>
            <person name="Duarte C.M."/>
            <person name="Schmutz J."/>
            <person name="Reusch T.B.H."/>
            <person name="Van de Peer Y."/>
        </authorList>
    </citation>
    <scope>NUCLEOTIDE SEQUENCE [LARGE SCALE GENOMIC DNA]</scope>
    <source>
        <strain evidence="10">cv. Finnish</strain>
    </source>
</reference>
<dbReference type="Proteomes" id="UP000036987">
    <property type="component" value="Unassembled WGS sequence"/>
</dbReference>
<keyword evidence="10" id="KW-1185">Reference proteome</keyword>
<evidence type="ECO:0000256" key="3">
    <source>
        <dbReference type="ARBA" id="ARBA00022448"/>
    </source>
</evidence>
<evidence type="ECO:0000259" key="8">
    <source>
        <dbReference type="PROSITE" id="PS50003"/>
    </source>
</evidence>
<gene>
    <name evidence="9" type="ORF">ZOSMA_155G00100</name>
</gene>
<dbReference type="PROSITE" id="PS50003">
    <property type="entry name" value="PH_DOMAIN"/>
    <property type="match status" value="1"/>
</dbReference>
<feature type="region of interest" description="Disordered" evidence="7">
    <location>
        <begin position="47"/>
        <end position="77"/>
    </location>
</feature>
<dbReference type="SMART" id="SM00233">
    <property type="entry name" value="PH"/>
    <property type="match status" value="1"/>
</dbReference>
<feature type="region of interest" description="Disordered" evidence="7">
    <location>
        <begin position="381"/>
        <end position="409"/>
    </location>
</feature>
<keyword evidence="5" id="KW-0445">Lipid transport</keyword>
<dbReference type="Gene3D" id="2.30.29.30">
    <property type="entry name" value="Pleckstrin-homology domain (PH domain)/Phosphotyrosine-binding domain (PTB)"/>
    <property type="match status" value="1"/>
</dbReference>
<dbReference type="GO" id="GO:0005829">
    <property type="term" value="C:cytosol"/>
    <property type="evidence" value="ECO:0000318"/>
    <property type="project" value="GO_Central"/>
</dbReference>
<dbReference type="Pfam" id="PF00169">
    <property type="entry name" value="PH"/>
    <property type="match status" value="1"/>
</dbReference>
<dbReference type="GO" id="GO:0016020">
    <property type="term" value="C:membrane"/>
    <property type="evidence" value="ECO:0000318"/>
    <property type="project" value="GO_Central"/>
</dbReference>
<dbReference type="STRING" id="29655.A0A0K9PXP6"/>
<dbReference type="PANTHER" id="PTHR10972:SF96">
    <property type="entry name" value="OXYSTEROL-BINDING PROTEIN-RELATED PROTEIN 1A-RELATED"/>
    <property type="match status" value="1"/>
</dbReference>
<comment type="caution">
    <text evidence="9">The sequence shown here is derived from an EMBL/GenBank/DDBJ whole genome shotgun (WGS) entry which is preliminary data.</text>
</comment>
<organism evidence="9 10">
    <name type="scientific">Zostera marina</name>
    <name type="common">Eelgrass</name>
    <dbReference type="NCBI Taxonomy" id="29655"/>
    <lineage>
        <taxon>Eukaryota</taxon>
        <taxon>Viridiplantae</taxon>
        <taxon>Streptophyta</taxon>
        <taxon>Embryophyta</taxon>
        <taxon>Tracheophyta</taxon>
        <taxon>Spermatophyta</taxon>
        <taxon>Magnoliopsida</taxon>
        <taxon>Liliopsida</taxon>
        <taxon>Zosteraceae</taxon>
        <taxon>Zostera</taxon>
    </lineage>
</organism>
<dbReference type="FunFam" id="3.30.70.3490:FF:000013">
    <property type="entry name" value="Oxysterol-binding protein-related protein 2A"/>
    <property type="match status" value="1"/>
</dbReference>
<evidence type="ECO:0000313" key="10">
    <source>
        <dbReference type="Proteomes" id="UP000036987"/>
    </source>
</evidence>
<keyword evidence="4" id="KW-0175">Coiled coil</keyword>
<protein>
    <submittedName>
        <fullName evidence="9">Putative Oxysterol-binding protein</fullName>
    </submittedName>
</protein>
<dbReference type="OMA" id="WDEKMDY"/>
<feature type="region of interest" description="Disordered" evidence="7">
    <location>
        <begin position="321"/>
        <end position="354"/>
    </location>
</feature>
<dbReference type="GO" id="GO:0006869">
    <property type="term" value="P:lipid transport"/>
    <property type="evidence" value="ECO:0007669"/>
    <property type="project" value="UniProtKB-KW"/>
</dbReference>
<evidence type="ECO:0000256" key="1">
    <source>
        <dbReference type="ARBA" id="ARBA00003361"/>
    </source>
</evidence>
<dbReference type="AlphaFoldDB" id="A0A0K9PXP6"/>
<dbReference type="InterPro" id="IPR000648">
    <property type="entry name" value="Oxysterol-bd"/>
</dbReference>
<name>A0A0K9PXP6_ZOSMR</name>
<dbReference type="GO" id="GO:0032934">
    <property type="term" value="F:sterol binding"/>
    <property type="evidence" value="ECO:0000318"/>
    <property type="project" value="GO_Central"/>
</dbReference>
<comment type="function">
    <text evidence="1">May be involved in the transport of sterols.</text>
</comment>
<feature type="domain" description="PH" evidence="8">
    <location>
        <begin position="100"/>
        <end position="237"/>
    </location>
</feature>
<dbReference type="SUPFAM" id="SSF144000">
    <property type="entry name" value="Oxysterol-binding protein-like"/>
    <property type="match status" value="1"/>
</dbReference>
<keyword evidence="3" id="KW-0813">Transport</keyword>
<evidence type="ECO:0000256" key="2">
    <source>
        <dbReference type="ARBA" id="ARBA00008842"/>
    </source>
</evidence>
<proteinExistence type="inferred from homology"/>
<sequence length="817" mass="93365">MHPQPTASELANDAVSRFDSSNNVNNADTGPWTACGNRNSSLSFVSCDQSGRKQQRGGSGGDQSGRRHHREGSGGMECFGSMRNSVYEVDAEFKINDLVGNGISGILYKWVNYGRGWRPRWFVLHDGVVSYYKIHGPDKICVNPRTERGAKVIGEGSIRRMSRRYNQTSNVQADGTSNQMFRGKPIGEVHLKVSTIKESRSDYKRFSIFTGTKRLHLRTETQEDRRMWLEALRAVKDMFPRMPNSELMATVDNFVVSMDKIRQRLVEEGINNSAIQDIEKIVKDEFSALQNQLVALKQKQSLLLDTLRKLEAEKVDLEDTVVDESQRHEDASTSRSRNGNYREGSISDSDDEDNIEGQYAVDEETDDDDSAFFDTQDFLSSSSFKSTHSDPNWSPFDSENDGDLYGIDSVDGDASMDAVPFKHPAVKRRRKLPDPIEKEKGASLWSMIKDNIGKDLTKVCLPVYFNEPLSSLQKCFEDVEYSYLIDRAYAWGKQGNSLMRILNVAAFAVSGYSSTEGRNCKPFNPLLGETYEADYQDKGFRFFSEKVSHHPMIVACHCEGNGWKFFGDSNLKSKFWGRSIQLDPVGVLTLEFDDGEVFQWSKVTTSIYNLILGKLYCDHYGTMRIQGNREFSCKLKFKEQSIIDRNPHQVQGVVQDKNGKTVATLFGKWDESMHYVNGEYSVKGKLLSDAHLLWRRAKQSHYPTRYNLTRFAITANELTPDMKEKLPPTDSRLRPDQRCLENGEYEMANAEKLRLEQRQRQARKMQERGWKPQWFAKDDRSNTFRYIGGYWEAREQGNWESCPDIFGQVVSDQNTTE</sequence>
<dbReference type="InterPro" id="IPR001849">
    <property type="entry name" value="PH_domain"/>
</dbReference>
<dbReference type="InterPro" id="IPR037239">
    <property type="entry name" value="OSBP_sf"/>
</dbReference>
<dbReference type="InterPro" id="IPR011993">
    <property type="entry name" value="PH-like_dom_sf"/>
</dbReference>
<dbReference type="FunFam" id="2.40.160.120:FF:000006">
    <property type="entry name" value="oxysterol-binding protein-related protein 1D isoform X1"/>
    <property type="match status" value="1"/>
</dbReference>
<evidence type="ECO:0000313" key="9">
    <source>
        <dbReference type="EMBL" id="KMZ73012.1"/>
    </source>
</evidence>
<dbReference type="CDD" id="cd13294">
    <property type="entry name" value="PH_ORP_plant"/>
    <property type="match status" value="1"/>
</dbReference>
<dbReference type="OrthoDB" id="14833at2759"/>
<dbReference type="Gene3D" id="2.40.160.120">
    <property type="match status" value="1"/>
</dbReference>